<keyword evidence="5" id="KW-1133">Transmembrane helix</keyword>
<dbReference type="PROSITE" id="PS51012">
    <property type="entry name" value="ABC_TM2"/>
    <property type="match status" value="1"/>
</dbReference>
<dbReference type="Proteomes" id="UP000187074">
    <property type="component" value="Unassembled WGS sequence"/>
</dbReference>
<protein>
    <recommendedName>
        <fullName evidence="6">ABC transmembrane type-2 domain-containing protein</fullName>
    </recommendedName>
</protein>
<gene>
    <name evidence="7" type="ORF">BK123_32685</name>
</gene>
<sequence length="259" mass="30631">MLARTFNDISKYRDYLSYNIRVNLRLKVSNTLLGYFWWLLDPLLQMLVYTIIVAFIFDKGEANFPVFVFCALLSWKWFSSTVMYSANCIKANSGVLNQVYVPKFLLPLQETVVNLIKFLFGFIILLAMLVFFKIVPTLHFFEIIIIIASNFLFIFAVSLVMTHFGVFISDMRNFLSHVNRIWWYLSPGMYSLEIVPEQYSWLFWLNPNTAFFESYRNVIMYGQSPHYLALFIWTSISCLLIFYGLRKLYAFDRSYSKIV</sequence>
<dbReference type="InterPro" id="IPR047817">
    <property type="entry name" value="ABC2_TM_bact-type"/>
</dbReference>
<evidence type="ECO:0000256" key="3">
    <source>
        <dbReference type="ARBA" id="ARBA00022448"/>
    </source>
</evidence>
<comment type="caution">
    <text evidence="7">The sequence shown here is derived from an EMBL/GenBank/DDBJ whole genome shotgun (WGS) entry which is preliminary data.</text>
</comment>
<feature type="transmembrane region" description="Helical" evidence="5">
    <location>
        <begin position="112"/>
        <end position="132"/>
    </location>
</feature>
<evidence type="ECO:0000256" key="4">
    <source>
        <dbReference type="ARBA" id="ARBA00022519"/>
    </source>
</evidence>
<evidence type="ECO:0000313" key="8">
    <source>
        <dbReference type="Proteomes" id="UP000187074"/>
    </source>
</evidence>
<dbReference type="STRING" id="1401.BK123_32685"/>
<feature type="domain" description="ABC transmembrane type-2" evidence="6">
    <location>
        <begin position="33"/>
        <end position="251"/>
    </location>
</feature>
<dbReference type="AlphaFoldDB" id="A0A1R1ALP4"/>
<proteinExistence type="inferred from homology"/>
<accession>A0A1R1ALP4</accession>
<dbReference type="PANTHER" id="PTHR30413">
    <property type="entry name" value="INNER MEMBRANE TRANSPORT PERMEASE"/>
    <property type="match status" value="1"/>
</dbReference>
<feature type="transmembrane region" description="Helical" evidence="5">
    <location>
        <begin position="35"/>
        <end position="57"/>
    </location>
</feature>
<keyword evidence="5" id="KW-0472">Membrane</keyword>
<dbReference type="OrthoDB" id="9794365at2"/>
<comment type="subcellular location">
    <subcellularLocation>
        <location evidence="1">Cell inner membrane</location>
        <topology evidence="1">Multi-pass membrane protein</topology>
    </subcellularLocation>
</comment>
<evidence type="ECO:0000256" key="2">
    <source>
        <dbReference type="ARBA" id="ARBA00007783"/>
    </source>
</evidence>
<keyword evidence="4" id="KW-0997">Cell inner membrane</keyword>
<feature type="transmembrane region" description="Helical" evidence="5">
    <location>
        <begin position="64"/>
        <end position="86"/>
    </location>
</feature>
<feature type="transmembrane region" description="Helical" evidence="5">
    <location>
        <begin position="227"/>
        <end position="245"/>
    </location>
</feature>
<evidence type="ECO:0000259" key="6">
    <source>
        <dbReference type="PROSITE" id="PS51012"/>
    </source>
</evidence>
<keyword evidence="3" id="KW-0813">Transport</keyword>
<evidence type="ECO:0000256" key="5">
    <source>
        <dbReference type="SAM" id="Phobius"/>
    </source>
</evidence>
<feature type="transmembrane region" description="Helical" evidence="5">
    <location>
        <begin position="144"/>
        <end position="168"/>
    </location>
</feature>
<keyword evidence="5" id="KW-0812">Transmembrane</keyword>
<name>A0A1R1ALP4_PAELA</name>
<keyword evidence="4" id="KW-1003">Cell membrane</keyword>
<reference evidence="7 8" key="1">
    <citation type="submission" date="2016-11" db="EMBL/GenBank/DDBJ databases">
        <title>Paenibacillus species isolates.</title>
        <authorList>
            <person name="Beno S.M."/>
        </authorList>
    </citation>
    <scope>NUCLEOTIDE SEQUENCE [LARGE SCALE GENOMIC DNA]</scope>
    <source>
        <strain evidence="7 8">FSL F4-0100</strain>
    </source>
</reference>
<comment type="similarity">
    <text evidence="2">Belongs to the ABC-2 integral membrane protein family.</text>
</comment>
<evidence type="ECO:0000313" key="7">
    <source>
        <dbReference type="EMBL" id="OME86472.1"/>
    </source>
</evidence>
<evidence type="ECO:0000256" key="1">
    <source>
        <dbReference type="ARBA" id="ARBA00004429"/>
    </source>
</evidence>
<dbReference type="RefSeq" id="WP_076326466.1">
    <property type="nucleotide sequence ID" value="NZ_MRTF01000021.1"/>
</dbReference>
<organism evidence="7 8">
    <name type="scientific">Paenibacillus lautus</name>
    <name type="common">Bacillus lautus</name>
    <dbReference type="NCBI Taxonomy" id="1401"/>
    <lineage>
        <taxon>Bacteria</taxon>
        <taxon>Bacillati</taxon>
        <taxon>Bacillota</taxon>
        <taxon>Bacilli</taxon>
        <taxon>Bacillales</taxon>
        <taxon>Paenibacillaceae</taxon>
        <taxon>Paenibacillus</taxon>
    </lineage>
</organism>
<dbReference type="EMBL" id="MRTF01000021">
    <property type="protein sequence ID" value="OME86472.1"/>
    <property type="molecule type" value="Genomic_DNA"/>
</dbReference>
<dbReference type="GO" id="GO:0005886">
    <property type="term" value="C:plasma membrane"/>
    <property type="evidence" value="ECO:0007669"/>
    <property type="project" value="UniProtKB-SubCell"/>
</dbReference>
<dbReference type="GO" id="GO:0015920">
    <property type="term" value="P:lipopolysaccharide transport"/>
    <property type="evidence" value="ECO:0007669"/>
    <property type="project" value="TreeGrafter"/>
</dbReference>
<dbReference type="PANTHER" id="PTHR30413:SF8">
    <property type="entry name" value="TRANSPORT PERMEASE PROTEIN"/>
    <property type="match status" value="1"/>
</dbReference>